<evidence type="ECO:0000313" key="2">
    <source>
        <dbReference type="EMBL" id="SFN25153.1"/>
    </source>
</evidence>
<name>A0A1I4XI20_9GAMM</name>
<dbReference type="OrthoDB" id="9788332at2"/>
<evidence type="ECO:0000256" key="1">
    <source>
        <dbReference type="SAM" id="SignalP"/>
    </source>
</evidence>
<dbReference type="Proteomes" id="UP000198575">
    <property type="component" value="Unassembled WGS sequence"/>
</dbReference>
<reference evidence="2 3" key="1">
    <citation type="submission" date="2016-10" db="EMBL/GenBank/DDBJ databases">
        <authorList>
            <person name="de Groot N.N."/>
        </authorList>
    </citation>
    <scope>NUCLEOTIDE SEQUENCE [LARGE SCALE GENOMIC DNA]</scope>
    <source>
        <strain evidence="2 3">CGMCC 1.7659</strain>
    </source>
</reference>
<feature type="signal peptide" evidence="1">
    <location>
        <begin position="1"/>
        <end position="21"/>
    </location>
</feature>
<dbReference type="InterPro" id="IPR018673">
    <property type="entry name" value="DUF2141"/>
</dbReference>
<proteinExistence type="predicted"/>
<gene>
    <name evidence="2" type="ORF">SAMN05216289_1108</name>
</gene>
<accession>A0A1I4XI20</accession>
<feature type="chain" id="PRO_5011459145" evidence="1">
    <location>
        <begin position="22"/>
        <end position="139"/>
    </location>
</feature>
<dbReference type="RefSeq" id="WP_092407147.1">
    <property type="nucleotide sequence ID" value="NZ_FOVF01000010.1"/>
</dbReference>
<keyword evidence="3" id="KW-1185">Reference proteome</keyword>
<organism evidence="2 3">
    <name type="scientific">Dokdonella immobilis</name>
    <dbReference type="NCBI Taxonomy" id="578942"/>
    <lineage>
        <taxon>Bacteria</taxon>
        <taxon>Pseudomonadati</taxon>
        <taxon>Pseudomonadota</taxon>
        <taxon>Gammaproteobacteria</taxon>
        <taxon>Lysobacterales</taxon>
        <taxon>Rhodanobacteraceae</taxon>
        <taxon>Dokdonella</taxon>
    </lineage>
</organism>
<keyword evidence="1" id="KW-0732">Signal</keyword>
<dbReference type="STRING" id="578942.SAMN05216289_1108"/>
<protein>
    <submittedName>
        <fullName evidence="2">Uncharacterized conserved protein, DUF2141 family</fullName>
    </submittedName>
</protein>
<dbReference type="AlphaFoldDB" id="A0A1I4XI20"/>
<dbReference type="EMBL" id="FOVF01000010">
    <property type="protein sequence ID" value="SFN25153.1"/>
    <property type="molecule type" value="Genomic_DNA"/>
</dbReference>
<dbReference type="Pfam" id="PF09912">
    <property type="entry name" value="DUF2141"/>
    <property type="match status" value="1"/>
</dbReference>
<sequence>MKSILACTLTAGMLASGFALATDLTVKVNDVRTPKGKLLMAVFDSAAAWDGKAEAVAKQALDASAGAVDFRFTGLAPGRYAVSVMHDENGNGKLDSNFIGMPTEGYGFSNDPQVMRKATFDEAAFAVGADSATIELHLR</sequence>
<evidence type="ECO:0000313" key="3">
    <source>
        <dbReference type="Proteomes" id="UP000198575"/>
    </source>
</evidence>